<name>A0A9D1AN86_9FIRM</name>
<dbReference type="PANTHER" id="PTHR33169">
    <property type="entry name" value="PADR-FAMILY TRANSCRIPTIONAL REGULATOR"/>
    <property type="match status" value="1"/>
</dbReference>
<evidence type="ECO:0000313" key="3">
    <source>
        <dbReference type="Proteomes" id="UP000824242"/>
    </source>
</evidence>
<dbReference type="PANTHER" id="PTHR33169:SF13">
    <property type="entry name" value="PADR-FAMILY TRANSCRIPTIONAL REGULATOR"/>
    <property type="match status" value="1"/>
</dbReference>
<reference evidence="2" key="1">
    <citation type="submission" date="2020-10" db="EMBL/GenBank/DDBJ databases">
        <authorList>
            <person name="Gilroy R."/>
        </authorList>
    </citation>
    <scope>NUCLEOTIDE SEQUENCE</scope>
    <source>
        <strain evidence="2">ChiSxjej1B13-7958</strain>
    </source>
</reference>
<evidence type="ECO:0000259" key="1">
    <source>
        <dbReference type="Pfam" id="PF03551"/>
    </source>
</evidence>
<dbReference type="Proteomes" id="UP000824242">
    <property type="component" value="Unassembled WGS sequence"/>
</dbReference>
<reference evidence="2" key="2">
    <citation type="journal article" date="2021" name="PeerJ">
        <title>Extensive microbial diversity within the chicken gut microbiome revealed by metagenomics and culture.</title>
        <authorList>
            <person name="Gilroy R."/>
            <person name="Ravi A."/>
            <person name="Getino M."/>
            <person name="Pursley I."/>
            <person name="Horton D.L."/>
            <person name="Alikhan N.F."/>
            <person name="Baker D."/>
            <person name="Gharbi K."/>
            <person name="Hall N."/>
            <person name="Watson M."/>
            <person name="Adriaenssens E.M."/>
            <person name="Foster-Nyarko E."/>
            <person name="Jarju S."/>
            <person name="Secka A."/>
            <person name="Antonio M."/>
            <person name="Oren A."/>
            <person name="Chaudhuri R.R."/>
            <person name="La Ragione R."/>
            <person name="Hildebrand F."/>
            <person name="Pallen M.J."/>
        </authorList>
    </citation>
    <scope>NUCLEOTIDE SEQUENCE</scope>
    <source>
        <strain evidence="2">ChiSxjej1B13-7958</strain>
    </source>
</reference>
<dbReference type="SUPFAM" id="SSF46785">
    <property type="entry name" value="Winged helix' DNA-binding domain"/>
    <property type="match status" value="1"/>
</dbReference>
<protein>
    <submittedName>
        <fullName evidence="2">Helix-turn-helix transcriptional regulator</fullName>
    </submittedName>
</protein>
<comment type="caution">
    <text evidence="2">The sequence shown here is derived from an EMBL/GenBank/DDBJ whole genome shotgun (WGS) entry which is preliminary data.</text>
</comment>
<organism evidence="2 3">
    <name type="scientific">Candidatus Caccousia avicola</name>
    <dbReference type="NCBI Taxonomy" id="2840721"/>
    <lineage>
        <taxon>Bacteria</taxon>
        <taxon>Bacillati</taxon>
        <taxon>Bacillota</taxon>
        <taxon>Clostridia</taxon>
        <taxon>Eubacteriales</taxon>
        <taxon>Oscillospiraceae</taxon>
        <taxon>Oscillospiraceae incertae sedis</taxon>
        <taxon>Candidatus Caccousia</taxon>
    </lineage>
</organism>
<proteinExistence type="predicted"/>
<evidence type="ECO:0000313" key="2">
    <source>
        <dbReference type="EMBL" id="HIR47706.1"/>
    </source>
</evidence>
<dbReference type="EMBL" id="DVGZ01000094">
    <property type="protein sequence ID" value="HIR47706.1"/>
    <property type="molecule type" value="Genomic_DNA"/>
</dbReference>
<dbReference type="AlphaFoldDB" id="A0A9D1AN86"/>
<dbReference type="Gene3D" id="1.10.10.10">
    <property type="entry name" value="Winged helix-like DNA-binding domain superfamily/Winged helix DNA-binding domain"/>
    <property type="match status" value="1"/>
</dbReference>
<gene>
    <name evidence="2" type="ORF">IAB89_08660</name>
</gene>
<dbReference type="InterPro" id="IPR005149">
    <property type="entry name" value="Tscrpt_reg_PadR_N"/>
</dbReference>
<accession>A0A9D1AN86</accession>
<dbReference type="InterPro" id="IPR036388">
    <property type="entry name" value="WH-like_DNA-bd_sf"/>
</dbReference>
<feature type="domain" description="Transcription regulator PadR N-terminal" evidence="1">
    <location>
        <begin position="19"/>
        <end position="85"/>
    </location>
</feature>
<dbReference type="Pfam" id="PF03551">
    <property type="entry name" value="PadR"/>
    <property type="match status" value="1"/>
</dbReference>
<dbReference type="InterPro" id="IPR052509">
    <property type="entry name" value="Metal_resp_DNA-bind_regulator"/>
</dbReference>
<dbReference type="InterPro" id="IPR036390">
    <property type="entry name" value="WH_DNA-bd_sf"/>
</dbReference>
<sequence length="107" mass="12576">MPREKFQTLTEQMFYILLSLREERCGADVMEEVSAVTGGRVTVGPGTLYHLLDQFLHDGMIEEMAAVGRKRSYRLTEKGQRLLEEEYGRLCARVEDYRRWMRKEGEQ</sequence>